<dbReference type="GO" id="GO:0120293">
    <property type="term" value="C:dynein axonemal particle"/>
    <property type="evidence" value="ECO:0007669"/>
    <property type="project" value="UniProtKB-SubCell"/>
</dbReference>
<dbReference type="GO" id="GO:0033632">
    <property type="term" value="P:regulation of cell-cell adhesion mediated by integrin"/>
    <property type="evidence" value="ECO:0007669"/>
    <property type="project" value="TreeGrafter"/>
</dbReference>
<dbReference type="InterPro" id="IPR019734">
    <property type="entry name" value="TPR_rpt"/>
</dbReference>
<dbReference type="GO" id="GO:0007159">
    <property type="term" value="P:leukocyte cell-cell adhesion"/>
    <property type="evidence" value="ECO:0007669"/>
    <property type="project" value="TreeGrafter"/>
</dbReference>
<evidence type="ECO:0000256" key="2">
    <source>
        <dbReference type="ARBA" id="ARBA00022490"/>
    </source>
</evidence>
<dbReference type="SMART" id="SM00295">
    <property type="entry name" value="B41"/>
    <property type="match status" value="1"/>
</dbReference>
<dbReference type="EMBL" id="JAGTTL010000022">
    <property type="protein sequence ID" value="KAK6305502.1"/>
    <property type="molecule type" value="Genomic_DNA"/>
</dbReference>
<dbReference type="InterPro" id="IPR001849">
    <property type="entry name" value="PH_domain"/>
</dbReference>
<dbReference type="SUPFAM" id="SSF50729">
    <property type="entry name" value="PH domain-like"/>
    <property type="match status" value="2"/>
</dbReference>
<dbReference type="Pfam" id="PF17830">
    <property type="entry name" value="STI1-HOP_DP"/>
    <property type="match status" value="2"/>
</dbReference>
<organism evidence="12 13">
    <name type="scientific">Coregonus suidteri</name>
    <dbReference type="NCBI Taxonomy" id="861788"/>
    <lineage>
        <taxon>Eukaryota</taxon>
        <taxon>Metazoa</taxon>
        <taxon>Chordata</taxon>
        <taxon>Craniata</taxon>
        <taxon>Vertebrata</taxon>
        <taxon>Euteleostomi</taxon>
        <taxon>Actinopterygii</taxon>
        <taxon>Neopterygii</taxon>
        <taxon>Teleostei</taxon>
        <taxon>Protacanthopterygii</taxon>
        <taxon>Salmoniformes</taxon>
        <taxon>Salmonidae</taxon>
        <taxon>Coregoninae</taxon>
        <taxon>Coregonus</taxon>
    </lineage>
</organism>
<evidence type="ECO:0000256" key="7">
    <source>
        <dbReference type="ARBA" id="ARBA00026193"/>
    </source>
</evidence>
<feature type="region of interest" description="Disordered" evidence="10">
    <location>
        <begin position="190"/>
        <end position="220"/>
    </location>
</feature>
<dbReference type="FunFam" id="1.25.40.10:FF:000010">
    <property type="entry name" value="Stress-induced phosphoprotein 1"/>
    <property type="match status" value="1"/>
</dbReference>
<dbReference type="InterPro" id="IPR011993">
    <property type="entry name" value="PH-like_dom_sf"/>
</dbReference>
<feature type="repeat" description="TPR" evidence="9">
    <location>
        <begin position="4"/>
        <end position="37"/>
    </location>
</feature>
<evidence type="ECO:0000256" key="8">
    <source>
        <dbReference type="ARBA" id="ARBA00045590"/>
    </source>
</evidence>
<dbReference type="FunFam" id="1.10.260.100:FF:000004">
    <property type="entry name" value="Putative stress-induced-phosphoprotein 1"/>
    <property type="match status" value="1"/>
</dbReference>
<evidence type="ECO:0000256" key="5">
    <source>
        <dbReference type="ARBA" id="ARBA00022889"/>
    </source>
</evidence>
<comment type="function">
    <text evidence="8">Acts as a co-chaperone for HSP90AA1. Mediates the association of the molecular chaperones HSPA8/HSC70 and HSP90.</text>
</comment>
<dbReference type="SMART" id="SM00233">
    <property type="entry name" value="PH"/>
    <property type="match status" value="1"/>
</dbReference>
<dbReference type="CDD" id="cd13205">
    <property type="entry name" value="FERM_C_fermitin"/>
    <property type="match status" value="1"/>
</dbReference>
<dbReference type="Pfam" id="PF13414">
    <property type="entry name" value="TPR_11"/>
    <property type="match status" value="1"/>
</dbReference>
<evidence type="ECO:0000256" key="4">
    <source>
        <dbReference type="ARBA" id="ARBA00022803"/>
    </source>
</evidence>
<keyword evidence="13" id="KW-1185">Reference proteome</keyword>
<dbReference type="InterPro" id="IPR041243">
    <property type="entry name" value="STI1/HOP_DP"/>
</dbReference>
<dbReference type="GO" id="GO:0033622">
    <property type="term" value="P:integrin activation"/>
    <property type="evidence" value="ECO:0007669"/>
    <property type="project" value="TreeGrafter"/>
</dbReference>
<evidence type="ECO:0000256" key="1">
    <source>
        <dbReference type="ARBA" id="ARBA00008052"/>
    </source>
</evidence>
<name>A0AAN8LC75_9TELE</name>
<dbReference type="InterPro" id="IPR037837">
    <property type="entry name" value="PH_Kindlin/fermitin"/>
</dbReference>
<dbReference type="FunFam" id="1.25.40.10:FF:000027">
    <property type="entry name" value="stress-induced-phosphoprotein 1 isoform X1"/>
    <property type="match status" value="1"/>
</dbReference>
<dbReference type="SMART" id="SM00028">
    <property type="entry name" value="TPR"/>
    <property type="match status" value="9"/>
</dbReference>
<accession>A0AAN8LC75</accession>
<dbReference type="InterPro" id="IPR006636">
    <property type="entry name" value="STI1_HS-bd"/>
</dbReference>
<dbReference type="GO" id="GO:0070527">
    <property type="term" value="P:platelet aggregation"/>
    <property type="evidence" value="ECO:0007669"/>
    <property type="project" value="TreeGrafter"/>
</dbReference>
<feature type="domain" description="PH" evidence="11">
    <location>
        <begin position="887"/>
        <end position="983"/>
    </location>
</feature>
<evidence type="ECO:0000256" key="3">
    <source>
        <dbReference type="ARBA" id="ARBA00022737"/>
    </source>
</evidence>
<dbReference type="Pfam" id="PF13432">
    <property type="entry name" value="TPR_16"/>
    <property type="match status" value="1"/>
</dbReference>
<dbReference type="PROSITE" id="PS50005">
    <property type="entry name" value="TPR"/>
    <property type="match status" value="5"/>
</dbReference>
<keyword evidence="2" id="KW-0963">Cytoplasm</keyword>
<dbReference type="InterPro" id="IPR037843">
    <property type="entry name" value="Kindlin/fermitin"/>
</dbReference>
<sequence length="1187" mass="135551">MEKVSQLKDQGNKALSAGKIDEAIRCYTEALALDPSNHVLFSNRSAAHAKKGNYESALEDACQTIKIKPDWGKGYSRKAAAQEFLGRFEDAKLTYQEGFRQEPTNQQLKEGLQNIEARLAEKKMMNPFSMPNMFEKLESDSRTHALMKDPEYRALLEQLRDKPSMLGSKLQDPRVMTTLSVLLGLDLAGMDDEEEPTPPPPPKPKETQPPPPKEEDLPENKRQALKEKELGNEAYKKKDFATALKHYEEALKHDPTNMTYLSNQAAVFFEKAEYETCRELCDKAIEVGRENREDYRHIAKALSRIGNSYFKQEKYKEAVQFYNKSLTEHRTPDVLKKCQQAEKVLKEQEKLAYINPEQALEEKNKGNESFQKGDYPSAMRHYSEAIKRNPNDAKLFSNRAACYTKLLEFQLALKDCEDCIKLDPTFIKGYTRKAAALEAMKDFSKAMVVYEKALELDSTSKEATEGIQRCMMSQHVRNDDSPEDVKRRAMADPEVQQIMSDPAMRMILEQMQKDPQALSDHLKNPGIAQKIQKLIDFGTTTSMAAWDLSVTVEELGPEAPPFKVSVTSDLHIGGVILKIVEKTQIKKDWSDHALWWEQKQQWLLRPSWTLEKYEIHADARLSLTPQHKTLRLGLPNGTTLRLQACFSRPVFQTVMGICRLLNLRHPEELSLLRPVEVKKKKKDKEAEEEVVYDLTGLQISSGSAHTLSNGMPVHFADSPQTEAVYKMLSVSLPAPAPETITKMPRPTSIVDKAQVHSRWLDSSRSLLQQGVQEHDRLLLRFKYYCFHDLDPKYDAVRLTQLYEQARWAILLEDVDCTEEEMMLFAALQYHIGKVSLSEPQPMTSCPAMDDLDSALQCLEVKMEADESSTVDMLETMTAAPELHDYLKIFRPKRLTLKGYKQFWFAFNNTSISYYKSKEESLKEPIQQMNLKGCEVAPDVSVAGQKFCIRLLIPGAEGMNEVYLRCENELQYSRWMAACRLASKGKTLADSSFSSEVQNIQSFLAMQRTTPGANTAQTDDSINTHSLVSPRYHKKYKAKQLTPRILEAYQNVAQLPLTDALLRFLQIWQALPDFGVSYFVVRFKGCRKDEVLGVTNNRLIRIDLSIGDVVKTWRYNTMRQWNVNWDIQQMAIEFNGNVNIAFSCVTATCKIVHEYIGGYIFMATRTKEQAEVLNQELFFKLTGGHEAI</sequence>
<dbReference type="InterPro" id="IPR013105">
    <property type="entry name" value="TPR_2"/>
</dbReference>
<proteinExistence type="inferred from homology"/>
<feature type="repeat" description="TPR" evidence="9">
    <location>
        <begin position="224"/>
        <end position="257"/>
    </location>
</feature>
<evidence type="ECO:0000313" key="13">
    <source>
        <dbReference type="Proteomes" id="UP001356427"/>
    </source>
</evidence>
<reference evidence="12 13" key="1">
    <citation type="submission" date="2021-04" db="EMBL/GenBank/DDBJ databases">
        <authorList>
            <person name="De Guttry C."/>
            <person name="Zahm M."/>
            <person name="Klopp C."/>
            <person name="Cabau C."/>
            <person name="Louis A."/>
            <person name="Berthelot C."/>
            <person name="Parey E."/>
            <person name="Roest Crollius H."/>
            <person name="Montfort J."/>
            <person name="Robinson-Rechavi M."/>
            <person name="Bucao C."/>
            <person name="Bouchez O."/>
            <person name="Gislard M."/>
            <person name="Lluch J."/>
            <person name="Milhes M."/>
            <person name="Lampietro C."/>
            <person name="Lopez Roques C."/>
            <person name="Donnadieu C."/>
            <person name="Braasch I."/>
            <person name="Desvignes T."/>
            <person name="Postlethwait J."/>
            <person name="Bobe J."/>
            <person name="Wedekind C."/>
            <person name="Guiguen Y."/>
        </authorList>
    </citation>
    <scope>NUCLEOTIDE SEQUENCE [LARGE SCALE GENOMIC DNA]</scope>
    <source>
        <strain evidence="12">Cs_M1</strain>
        <tissue evidence="12">Blood</tissue>
    </source>
</reference>
<keyword evidence="4 9" id="KW-0802">TPR repeat</keyword>
<gene>
    <name evidence="12" type="ORF">J4Q44_G00242820</name>
</gene>
<dbReference type="AlphaFoldDB" id="A0AAN8LC75"/>
<protein>
    <recommendedName>
        <fullName evidence="7">Stress-induced-phosphoprotein 1</fullName>
    </recommendedName>
</protein>
<dbReference type="SUPFAM" id="SSF48452">
    <property type="entry name" value="TPR-like"/>
    <property type="match status" value="3"/>
</dbReference>
<feature type="repeat" description="TPR" evidence="9">
    <location>
        <begin position="359"/>
        <end position="392"/>
    </location>
</feature>
<feature type="compositionally biased region" description="Pro residues" evidence="10">
    <location>
        <begin position="197"/>
        <end position="211"/>
    </location>
</feature>
<evidence type="ECO:0000256" key="6">
    <source>
        <dbReference type="ARBA" id="ARBA00024190"/>
    </source>
</evidence>
<evidence type="ECO:0000256" key="9">
    <source>
        <dbReference type="PROSITE-ProRule" id="PRU00339"/>
    </source>
</evidence>
<dbReference type="Gene3D" id="1.10.260.100">
    <property type="match status" value="2"/>
</dbReference>
<dbReference type="FunFam" id="1.10.260.100:FF:000002">
    <property type="entry name" value="Stress-induced-phosphoprotein 1 (Hsp70/Hsp90-organizing)"/>
    <property type="match status" value="1"/>
</dbReference>
<comment type="caution">
    <text evidence="12">The sequence shown here is derived from an EMBL/GenBank/DDBJ whole genome shotgun (WGS) entry which is preliminary data.</text>
</comment>
<dbReference type="InterPro" id="IPR035963">
    <property type="entry name" value="FERM_2"/>
</dbReference>
<feature type="repeat" description="TPR" evidence="9">
    <location>
        <begin position="427"/>
        <end position="460"/>
    </location>
</feature>
<dbReference type="Gene3D" id="2.30.29.30">
    <property type="entry name" value="Pleckstrin-homology domain (PH domain)/Phosphotyrosine-binding domain (PTB)"/>
    <property type="match status" value="2"/>
</dbReference>
<keyword evidence="5" id="KW-0130">Cell adhesion</keyword>
<feature type="repeat" description="TPR" evidence="9">
    <location>
        <begin position="299"/>
        <end position="332"/>
    </location>
</feature>
<dbReference type="Pfam" id="PF13424">
    <property type="entry name" value="TPR_12"/>
    <property type="match status" value="1"/>
</dbReference>
<evidence type="ECO:0000256" key="10">
    <source>
        <dbReference type="SAM" id="MobiDB-lite"/>
    </source>
</evidence>
<dbReference type="SMART" id="SM00727">
    <property type="entry name" value="STI1"/>
    <property type="match status" value="2"/>
</dbReference>
<evidence type="ECO:0000313" key="12">
    <source>
        <dbReference type="EMBL" id="KAK6305502.1"/>
    </source>
</evidence>
<dbReference type="GO" id="GO:0030055">
    <property type="term" value="C:cell-substrate junction"/>
    <property type="evidence" value="ECO:0007669"/>
    <property type="project" value="TreeGrafter"/>
</dbReference>
<dbReference type="GO" id="GO:0007229">
    <property type="term" value="P:integrin-mediated signaling pathway"/>
    <property type="evidence" value="ECO:0007669"/>
    <property type="project" value="InterPro"/>
</dbReference>
<dbReference type="GO" id="GO:0005178">
    <property type="term" value="F:integrin binding"/>
    <property type="evidence" value="ECO:0007669"/>
    <property type="project" value="TreeGrafter"/>
</dbReference>
<comment type="subcellular location">
    <subcellularLocation>
        <location evidence="6">Dynein axonemal particle</location>
    </subcellularLocation>
</comment>
<dbReference type="InterPro" id="IPR011990">
    <property type="entry name" value="TPR-like_helical_dom_sf"/>
</dbReference>
<dbReference type="Proteomes" id="UP001356427">
    <property type="component" value="Unassembled WGS sequence"/>
</dbReference>
<dbReference type="PANTHER" id="PTHR16160:SF1">
    <property type="entry name" value="FERMITIN FAMILY HOMOLOG 3"/>
    <property type="match status" value="1"/>
</dbReference>
<dbReference type="GO" id="GO:0007160">
    <property type="term" value="P:cell-matrix adhesion"/>
    <property type="evidence" value="ECO:0007669"/>
    <property type="project" value="TreeGrafter"/>
</dbReference>
<dbReference type="InterPro" id="IPR019748">
    <property type="entry name" value="FERM_central"/>
</dbReference>
<dbReference type="CDD" id="cd17185">
    <property type="entry name" value="FERM_F1_KIND3"/>
    <property type="match status" value="1"/>
</dbReference>
<dbReference type="CDD" id="cd01237">
    <property type="entry name" value="PH_fermitin"/>
    <property type="match status" value="1"/>
</dbReference>
<dbReference type="SUPFAM" id="SSF47031">
    <property type="entry name" value="Second domain of FERM"/>
    <property type="match status" value="1"/>
</dbReference>
<keyword evidence="3" id="KW-0677">Repeat</keyword>
<dbReference type="FunFam" id="1.25.40.10:FF:000020">
    <property type="entry name" value="Stress-induced phosphoprotein 1"/>
    <property type="match status" value="1"/>
</dbReference>
<dbReference type="Pfam" id="PF00373">
    <property type="entry name" value="FERM_M"/>
    <property type="match status" value="1"/>
</dbReference>
<dbReference type="InterPro" id="IPR019749">
    <property type="entry name" value="Band_41_domain"/>
</dbReference>
<dbReference type="Pfam" id="PF18124">
    <property type="entry name" value="Kindlin_2_N"/>
    <property type="match status" value="1"/>
</dbReference>
<evidence type="ECO:0000259" key="11">
    <source>
        <dbReference type="PROSITE" id="PS50003"/>
    </source>
</evidence>
<comment type="similarity">
    <text evidence="1">Belongs to the kindlin family.</text>
</comment>
<dbReference type="Gene3D" id="1.25.40.10">
    <property type="entry name" value="Tetratricopeptide repeat domain"/>
    <property type="match status" value="3"/>
</dbReference>
<dbReference type="PANTHER" id="PTHR16160">
    <property type="entry name" value="FERMITIN 2-RELATED"/>
    <property type="match status" value="1"/>
</dbReference>
<dbReference type="Pfam" id="PF00169">
    <property type="entry name" value="PH"/>
    <property type="match status" value="1"/>
</dbReference>
<dbReference type="Gene3D" id="3.10.20.90">
    <property type="entry name" value="Phosphatidylinositol 3-kinase Catalytic Subunit, Chain A, domain 1"/>
    <property type="match status" value="2"/>
</dbReference>
<dbReference type="InterPro" id="IPR040790">
    <property type="entry name" value="Kindlin_2_N"/>
</dbReference>
<dbReference type="PROSITE" id="PS50003">
    <property type="entry name" value="PH_DOMAIN"/>
    <property type="match status" value="1"/>
</dbReference>
<dbReference type="Pfam" id="PF07719">
    <property type="entry name" value="TPR_2"/>
    <property type="match status" value="1"/>
</dbReference>
<dbReference type="Pfam" id="PF13181">
    <property type="entry name" value="TPR_8"/>
    <property type="match status" value="1"/>
</dbReference>
<dbReference type="FunFam" id="2.30.29.30:FF:000037">
    <property type="entry name" value="Fermitin family homolog 2"/>
    <property type="match status" value="1"/>
</dbReference>